<dbReference type="Proteomes" id="UP000820977">
    <property type="component" value="Unassembled WGS sequence"/>
</dbReference>
<evidence type="ECO:0000313" key="9">
    <source>
        <dbReference type="EMBL" id="NPE25594.1"/>
    </source>
</evidence>
<sequence length="590" mass="67217">MKIRNIFFALGFAFLFANCSDDFLENKPQGSLSDGVMNSSAAIDLLVNSAYAGLYGFTNEQGDPWVRPMTNWSYGEVRADNAYKGGGGEGDIREVHEMEIFQVQSNNGNLDGKWFNLYSLISRCNSALRALNKADENAVKEKALRIAEVKVLRGHFYFELVRLFNKVPYMDENMPEADYVNVTNDEFTREQHLARIAEDMLDASNVLPERQTEVGRINRNIALAYAAKVKLYQAYEQDPETHAVVNINKDLLREVVSLIDQVKGYDLLNDFQGLDLIANENGPESVFAIQFSMNDGSGDAGRVNWSNLLNSPGGNSPYHGDGFFLPSQDLINAYQTDENGLPVFDYQSRPDYATVKFTDDEHQTLNNTEPTVDPRLDFVVGRPTITYKTYKKTPCQSWVRDRGVYGHNCAKRFWVSPESPDMFQGWPWGASELNWQIIRYADLLLYKAEALIEIGEGPGLEEARILINRIRNRAMNSPYVKDFNDPSKDAANYKIGLYPAEGWTKDYARKALRTEMRLEKALEGERYFDLVRWGIAKEVMTAYFNAEQDNRIYYKNAAFNAGEEYFPIPVAQYNFSLGHYTQNPGYPKFE</sequence>
<evidence type="ECO:0000256" key="4">
    <source>
        <dbReference type="ARBA" id="ARBA00023136"/>
    </source>
</evidence>
<dbReference type="EMBL" id="JABKKJ010000014">
    <property type="protein sequence ID" value="NPE25594.1"/>
    <property type="molecule type" value="Genomic_DNA"/>
</dbReference>
<evidence type="ECO:0000256" key="6">
    <source>
        <dbReference type="SAM" id="SignalP"/>
    </source>
</evidence>
<feature type="signal peptide" evidence="6">
    <location>
        <begin position="1"/>
        <end position="17"/>
    </location>
</feature>
<keyword evidence="10" id="KW-1185">Reference proteome</keyword>
<dbReference type="InterPro" id="IPR012944">
    <property type="entry name" value="SusD_RagB_dom"/>
</dbReference>
<accession>A0ABX2B668</accession>
<comment type="similarity">
    <text evidence="2">Belongs to the SusD family.</text>
</comment>
<evidence type="ECO:0000313" key="10">
    <source>
        <dbReference type="Proteomes" id="UP000820977"/>
    </source>
</evidence>
<name>A0ABX2B668_9BACT</name>
<protein>
    <submittedName>
        <fullName evidence="9">RagB/SusD family nutrient uptake outer membrane protein</fullName>
    </submittedName>
</protein>
<reference evidence="9 10" key="1">
    <citation type="submission" date="2020-05" db="EMBL/GenBank/DDBJ databases">
        <title>Distinct polysaccharide utilization as determinants for interspecies competition between intestinal Prevotella spp.</title>
        <authorList>
            <person name="Galvez E.J.C."/>
            <person name="Iljazovic A."/>
            <person name="Strowig T."/>
        </authorList>
    </citation>
    <scope>NUCLEOTIDE SEQUENCE [LARGE SCALE GENOMIC DNA]</scope>
    <source>
        <strain evidence="9 10">PCHR</strain>
    </source>
</reference>
<evidence type="ECO:0000259" key="8">
    <source>
        <dbReference type="Pfam" id="PF14322"/>
    </source>
</evidence>
<feature type="domain" description="RagB/SusD" evidence="7">
    <location>
        <begin position="283"/>
        <end position="586"/>
    </location>
</feature>
<comment type="subcellular location">
    <subcellularLocation>
        <location evidence="1">Cell outer membrane</location>
    </subcellularLocation>
</comment>
<dbReference type="SUPFAM" id="SSF48452">
    <property type="entry name" value="TPR-like"/>
    <property type="match status" value="1"/>
</dbReference>
<feature type="domain" description="SusD-like N-terminal" evidence="8">
    <location>
        <begin position="22"/>
        <end position="231"/>
    </location>
</feature>
<dbReference type="InterPro" id="IPR011990">
    <property type="entry name" value="TPR-like_helical_dom_sf"/>
</dbReference>
<keyword evidence="4" id="KW-0472">Membrane</keyword>
<evidence type="ECO:0000256" key="2">
    <source>
        <dbReference type="ARBA" id="ARBA00006275"/>
    </source>
</evidence>
<dbReference type="InterPro" id="IPR033985">
    <property type="entry name" value="SusD-like_N"/>
</dbReference>
<dbReference type="Pfam" id="PF07980">
    <property type="entry name" value="SusD_RagB"/>
    <property type="match status" value="1"/>
</dbReference>
<gene>
    <name evidence="9" type="ORF">HPS54_08725</name>
</gene>
<evidence type="ECO:0000256" key="5">
    <source>
        <dbReference type="ARBA" id="ARBA00023237"/>
    </source>
</evidence>
<dbReference type="Pfam" id="PF14322">
    <property type="entry name" value="SusD-like_3"/>
    <property type="match status" value="1"/>
</dbReference>
<dbReference type="RefSeq" id="WP_172345059.1">
    <property type="nucleotide sequence ID" value="NZ_CASYYZ010000111.1"/>
</dbReference>
<evidence type="ECO:0000256" key="3">
    <source>
        <dbReference type="ARBA" id="ARBA00022729"/>
    </source>
</evidence>
<feature type="chain" id="PRO_5047544434" evidence="6">
    <location>
        <begin position="18"/>
        <end position="590"/>
    </location>
</feature>
<comment type="caution">
    <text evidence="9">The sequence shown here is derived from an EMBL/GenBank/DDBJ whole genome shotgun (WGS) entry which is preliminary data.</text>
</comment>
<proteinExistence type="inferred from homology"/>
<keyword evidence="3 6" id="KW-0732">Signal</keyword>
<evidence type="ECO:0000259" key="7">
    <source>
        <dbReference type="Pfam" id="PF07980"/>
    </source>
</evidence>
<evidence type="ECO:0000256" key="1">
    <source>
        <dbReference type="ARBA" id="ARBA00004442"/>
    </source>
</evidence>
<dbReference type="Gene3D" id="1.25.40.390">
    <property type="match status" value="1"/>
</dbReference>
<organism evidence="9 10">
    <name type="scientific">Xylanibacter caecicola</name>
    <dbReference type="NCBI Taxonomy" id="2736294"/>
    <lineage>
        <taxon>Bacteria</taxon>
        <taxon>Pseudomonadati</taxon>
        <taxon>Bacteroidota</taxon>
        <taxon>Bacteroidia</taxon>
        <taxon>Bacteroidales</taxon>
        <taxon>Prevotellaceae</taxon>
        <taxon>Xylanibacter</taxon>
    </lineage>
</organism>
<keyword evidence="5" id="KW-0998">Cell outer membrane</keyword>